<feature type="compositionally biased region" description="Basic and acidic residues" evidence="1">
    <location>
        <begin position="28"/>
        <end position="41"/>
    </location>
</feature>
<evidence type="ECO:0000313" key="3">
    <source>
        <dbReference type="Proteomes" id="UP000663848"/>
    </source>
</evidence>
<dbReference type="EMBL" id="CAJOBR010007092">
    <property type="protein sequence ID" value="CAF4856851.1"/>
    <property type="molecule type" value="Genomic_DNA"/>
</dbReference>
<name>A0A821SKX7_9BILA</name>
<organism evidence="2 3">
    <name type="scientific">Rotaria socialis</name>
    <dbReference type="NCBI Taxonomy" id="392032"/>
    <lineage>
        <taxon>Eukaryota</taxon>
        <taxon>Metazoa</taxon>
        <taxon>Spiralia</taxon>
        <taxon>Gnathifera</taxon>
        <taxon>Rotifera</taxon>
        <taxon>Eurotatoria</taxon>
        <taxon>Bdelloidea</taxon>
        <taxon>Philodinida</taxon>
        <taxon>Philodinidae</taxon>
        <taxon>Rotaria</taxon>
    </lineage>
</organism>
<proteinExistence type="predicted"/>
<protein>
    <submittedName>
        <fullName evidence="2">Uncharacterized protein</fullName>
    </submittedName>
</protein>
<evidence type="ECO:0000313" key="2">
    <source>
        <dbReference type="EMBL" id="CAF4856851.1"/>
    </source>
</evidence>
<reference evidence="2" key="1">
    <citation type="submission" date="2021-02" db="EMBL/GenBank/DDBJ databases">
        <authorList>
            <person name="Nowell W R."/>
        </authorList>
    </citation>
    <scope>NUCLEOTIDE SEQUENCE</scope>
</reference>
<sequence>MYRKSQHEQRLECMTERLTSAHTPLVPHSDKYDNDQRDYSSRHGQASLLATSLGPHNYLSSSQFDSLLTTPPAQNNYSSSGHGQLDYSRFQRAHLIMK</sequence>
<feature type="region of interest" description="Disordered" evidence="1">
    <location>
        <begin position="18"/>
        <end position="44"/>
    </location>
</feature>
<dbReference type="Proteomes" id="UP000663848">
    <property type="component" value="Unassembled WGS sequence"/>
</dbReference>
<dbReference type="AlphaFoldDB" id="A0A821SKX7"/>
<accession>A0A821SKX7</accession>
<comment type="caution">
    <text evidence="2">The sequence shown here is derived from an EMBL/GenBank/DDBJ whole genome shotgun (WGS) entry which is preliminary data.</text>
</comment>
<gene>
    <name evidence="2" type="ORF">QYT958_LOCUS27607</name>
</gene>
<evidence type="ECO:0000256" key="1">
    <source>
        <dbReference type="SAM" id="MobiDB-lite"/>
    </source>
</evidence>